<dbReference type="Proteomes" id="UP001160390">
    <property type="component" value="Unassembled WGS sequence"/>
</dbReference>
<evidence type="ECO:0000313" key="3">
    <source>
        <dbReference type="Proteomes" id="UP001160390"/>
    </source>
</evidence>
<evidence type="ECO:0000313" key="2">
    <source>
        <dbReference type="EMBL" id="CAI6101424.1"/>
    </source>
</evidence>
<proteinExistence type="predicted"/>
<gene>
    <name evidence="2" type="ORF">CCHLO57077_00018495</name>
</gene>
<protein>
    <submittedName>
        <fullName evidence="2">Uncharacterized protein</fullName>
    </submittedName>
</protein>
<dbReference type="EMBL" id="CABFNP030001362">
    <property type="protein sequence ID" value="CAI6101424.1"/>
    <property type="molecule type" value="Genomic_DNA"/>
</dbReference>
<evidence type="ECO:0000256" key="1">
    <source>
        <dbReference type="SAM" id="MobiDB-lite"/>
    </source>
</evidence>
<dbReference type="AlphaFoldDB" id="A0AA35QGG5"/>
<reference evidence="2" key="1">
    <citation type="submission" date="2023-01" db="EMBL/GenBank/DDBJ databases">
        <authorList>
            <person name="Piombo E."/>
        </authorList>
    </citation>
    <scope>NUCLEOTIDE SEQUENCE</scope>
</reference>
<feature type="region of interest" description="Disordered" evidence="1">
    <location>
        <begin position="89"/>
        <end position="120"/>
    </location>
</feature>
<accession>A0AA35QGG5</accession>
<feature type="compositionally biased region" description="Low complexity" evidence="1">
    <location>
        <begin position="95"/>
        <end position="111"/>
    </location>
</feature>
<name>A0AA35QGG5_9HYPO</name>
<keyword evidence="3" id="KW-1185">Reference proteome</keyword>
<sequence>MHAHRPALDDKVLSDPVAKLLHVIVEAICNPGNVASHCVRGVGFDNDGSLEGSAHASREKENDIEFFVMEEDFADAERVTEVAQFSIADLGGPSPRTTIAQQPAQTPRAQTNQLYRRTPP</sequence>
<organism evidence="2 3">
    <name type="scientific">Clonostachys chloroleuca</name>
    <dbReference type="NCBI Taxonomy" id="1926264"/>
    <lineage>
        <taxon>Eukaryota</taxon>
        <taxon>Fungi</taxon>
        <taxon>Dikarya</taxon>
        <taxon>Ascomycota</taxon>
        <taxon>Pezizomycotina</taxon>
        <taxon>Sordariomycetes</taxon>
        <taxon>Hypocreomycetidae</taxon>
        <taxon>Hypocreales</taxon>
        <taxon>Bionectriaceae</taxon>
        <taxon>Clonostachys</taxon>
    </lineage>
</organism>
<comment type="caution">
    <text evidence="2">The sequence shown here is derived from an EMBL/GenBank/DDBJ whole genome shotgun (WGS) entry which is preliminary data.</text>
</comment>